<evidence type="ECO:0000256" key="1">
    <source>
        <dbReference type="SAM" id="MobiDB-lite"/>
    </source>
</evidence>
<dbReference type="AlphaFoldDB" id="A0A8X6INY9"/>
<evidence type="ECO:0008006" key="4">
    <source>
        <dbReference type="Google" id="ProtNLM"/>
    </source>
</evidence>
<dbReference type="EMBL" id="BMAV01026519">
    <property type="protein sequence ID" value="GFS51077.1"/>
    <property type="molecule type" value="Genomic_DNA"/>
</dbReference>
<name>A0A8X6INY9_9ARAC</name>
<evidence type="ECO:0000313" key="2">
    <source>
        <dbReference type="EMBL" id="GFS51077.1"/>
    </source>
</evidence>
<dbReference type="Proteomes" id="UP000886998">
    <property type="component" value="Unassembled WGS sequence"/>
</dbReference>
<keyword evidence="3" id="KW-1185">Reference proteome</keyword>
<feature type="compositionally biased region" description="Acidic residues" evidence="1">
    <location>
        <begin position="1"/>
        <end position="13"/>
    </location>
</feature>
<sequence>MVENGDDVDEDETINNIPVSLTKNSDSETEDEDLGKADSSVKTTWRHVVVPRADGSRNDIYFELEKTQRLRSCNEIKKYCKNRNPEFHESIFNFKVKDTFEEIVNPQPSVLGAQCKS</sequence>
<organism evidence="2 3">
    <name type="scientific">Trichonephila inaurata madagascariensis</name>
    <dbReference type="NCBI Taxonomy" id="2747483"/>
    <lineage>
        <taxon>Eukaryota</taxon>
        <taxon>Metazoa</taxon>
        <taxon>Ecdysozoa</taxon>
        <taxon>Arthropoda</taxon>
        <taxon>Chelicerata</taxon>
        <taxon>Arachnida</taxon>
        <taxon>Araneae</taxon>
        <taxon>Araneomorphae</taxon>
        <taxon>Entelegynae</taxon>
        <taxon>Araneoidea</taxon>
        <taxon>Nephilidae</taxon>
        <taxon>Trichonephila</taxon>
        <taxon>Trichonephila inaurata</taxon>
    </lineage>
</organism>
<feature type="compositionally biased region" description="Polar residues" evidence="1">
    <location>
        <begin position="14"/>
        <end position="24"/>
    </location>
</feature>
<accession>A0A8X6INY9</accession>
<dbReference type="Gene3D" id="3.30.890.10">
    <property type="entry name" value="Methyl-cpg-binding Protein 2, Chain A"/>
    <property type="match status" value="1"/>
</dbReference>
<comment type="caution">
    <text evidence="2">The sequence shown here is derived from an EMBL/GenBank/DDBJ whole genome shotgun (WGS) entry which is preliminary data.</text>
</comment>
<gene>
    <name evidence="2" type="ORF">TNIN_42601</name>
</gene>
<feature type="region of interest" description="Disordered" evidence="1">
    <location>
        <begin position="1"/>
        <end position="40"/>
    </location>
</feature>
<evidence type="ECO:0000313" key="3">
    <source>
        <dbReference type="Proteomes" id="UP000886998"/>
    </source>
</evidence>
<reference evidence="2" key="1">
    <citation type="submission" date="2020-08" db="EMBL/GenBank/DDBJ databases">
        <title>Multicomponent nature underlies the extraordinary mechanical properties of spider dragline silk.</title>
        <authorList>
            <person name="Kono N."/>
            <person name="Nakamura H."/>
            <person name="Mori M."/>
            <person name="Yoshida Y."/>
            <person name="Ohtoshi R."/>
            <person name="Malay A.D."/>
            <person name="Moran D.A.P."/>
            <person name="Tomita M."/>
            <person name="Numata K."/>
            <person name="Arakawa K."/>
        </authorList>
    </citation>
    <scope>NUCLEOTIDE SEQUENCE</scope>
</reference>
<proteinExistence type="predicted"/>
<protein>
    <recommendedName>
        <fullName evidence="4">MBD domain-containing protein</fullName>
    </recommendedName>
</protein>